<dbReference type="InterPro" id="IPR012334">
    <property type="entry name" value="Pectin_lyas_fold"/>
</dbReference>
<dbReference type="InterPro" id="IPR011050">
    <property type="entry name" value="Pectin_lyase_fold/virulence"/>
</dbReference>
<accession>A0A9D9HKC3</accession>
<dbReference type="SMART" id="SM00710">
    <property type="entry name" value="PbH1"/>
    <property type="match status" value="7"/>
</dbReference>
<organism evidence="11 12">
    <name type="scientific">Candidatus Cryptobacteroides intestinigallinarum</name>
    <dbReference type="NCBI Taxonomy" id="2840767"/>
    <lineage>
        <taxon>Bacteria</taxon>
        <taxon>Pseudomonadati</taxon>
        <taxon>Bacteroidota</taxon>
        <taxon>Bacteroidia</taxon>
        <taxon>Bacteroidales</taxon>
        <taxon>Candidatus Cryptobacteroides</taxon>
    </lineage>
</organism>
<reference evidence="11" key="1">
    <citation type="submission" date="2020-10" db="EMBL/GenBank/DDBJ databases">
        <authorList>
            <person name="Gilroy R."/>
        </authorList>
    </citation>
    <scope>NUCLEOTIDE SEQUENCE</scope>
    <source>
        <strain evidence="11">B1-3475</strain>
    </source>
</reference>
<sequence>MKRTIIAIYSLFCAMICMVSCGQKTYTISEDMAEGDCTPLVREILEAHPDGNIHIHFTKGRYEFYPENAPTEFLSMSNNDSGDRKVAFLIKDMENVTVSCDSADFLFHGAIVPFAVKNSGNVRISGHFSIDYDYPWTFEGEVIANDPARKAFTVKVFPDNKYRIKGDRLYFGGYDWEYPMAENIVFNPETRRPFYNTAVYEHAHWAGELKAREISEGLVEFYGLLAREVPPVGSIWDDKGPMELNRSYPGFAILQSRNVEISDVHIYKAGAMGLIAEFSEDIRVRGMSTAAAPGSKRMITISADATHFVDCSGIVVLEDCTFESMLDDATNIHGVYMKVDSLLAPGVFRTSFGHFQQEGNHFADVGDSIRFVDRKTLRPVAVSVLEDIDRSERKSYILKASPDLSGSGENISSLVVENISRGCDVVIRNCRVHYNRARSLLLSTPGNVLVEGCDFSSMMAGIRICGDANYWFESGNTRDIVIRGNKFTDGGLGGGNPQAILQIDPIIPKDARGDGFFYHDRIVFSGNTVSTFDCQVIYGLSIKDLEITDNTFIDSGSYEPIFPGLSVIDLQYCGNVVIRGNDFSRWKPDATISVHECLEVSNDSPLPTVDSPNPFFYGS</sequence>
<gene>
    <name evidence="11" type="ORF">IAC08_03240</name>
</gene>
<dbReference type="AlphaFoldDB" id="A0A9D9HKC3"/>
<evidence type="ECO:0000256" key="4">
    <source>
        <dbReference type="ARBA" id="ARBA00022737"/>
    </source>
</evidence>
<protein>
    <submittedName>
        <fullName evidence="11">Right-handed parallel beta-helix repeat-containing protein</fullName>
    </submittedName>
</protein>
<evidence type="ECO:0000256" key="1">
    <source>
        <dbReference type="ARBA" id="ARBA00001255"/>
    </source>
</evidence>
<evidence type="ECO:0000259" key="10">
    <source>
        <dbReference type="Pfam" id="PF23764"/>
    </source>
</evidence>
<feature type="chain" id="PRO_5039127868" evidence="7">
    <location>
        <begin position="23"/>
        <end position="619"/>
    </location>
</feature>
<dbReference type="Pfam" id="PF23764">
    <property type="entry name" value="Beta-barrel_GLAA-B_II"/>
    <property type="match status" value="1"/>
</dbReference>
<evidence type="ECO:0000313" key="12">
    <source>
        <dbReference type="Proteomes" id="UP000823617"/>
    </source>
</evidence>
<dbReference type="GO" id="GO:0004557">
    <property type="term" value="F:alpha-galactosidase activity"/>
    <property type="evidence" value="ECO:0007669"/>
    <property type="project" value="UniProtKB-EC"/>
</dbReference>
<name>A0A9D9HKC3_9BACT</name>
<dbReference type="EMBL" id="JADIMK010000030">
    <property type="protein sequence ID" value="MBO8455406.1"/>
    <property type="molecule type" value="Genomic_DNA"/>
</dbReference>
<evidence type="ECO:0000256" key="7">
    <source>
        <dbReference type="SAM" id="SignalP"/>
    </source>
</evidence>
<feature type="domain" description="GLAA-B beta-barrel" evidence="10">
    <location>
        <begin position="350"/>
        <end position="399"/>
    </location>
</feature>
<dbReference type="InterPro" id="IPR057275">
    <property type="entry name" value="Beta-barrel_GLAA-B_I"/>
</dbReference>
<evidence type="ECO:0000256" key="2">
    <source>
        <dbReference type="ARBA" id="ARBA00001271"/>
    </source>
</evidence>
<dbReference type="SUPFAM" id="SSF51126">
    <property type="entry name" value="Pectin lyase-like"/>
    <property type="match status" value="1"/>
</dbReference>
<comment type="catalytic activity">
    <reaction evidence="1">
        <text>Hydrolysis of terminal, non-reducing alpha-D-galactose residues in alpha-D-galactosides, including galactose oligosaccharides, galactomannans and galactolipids.</text>
        <dbReference type="EC" id="3.2.1.22"/>
    </reaction>
</comment>
<keyword evidence="5" id="KW-0378">Hydrolase</keyword>
<dbReference type="InterPro" id="IPR006626">
    <property type="entry name" value="PbH1"/>
</dbReference>
<feature type="domain" description="GLAA-B beta-barrel" evidence="9">
    <location>
        <begin position="138"/>
        <end position="235"/>
    </location>
</feature>
<reference evidence="11" key="2">
    <citation type="journal article" date="2021" name="PeerJ">
        <title>Extensive microbial diversity within the chicken gut microbiome revealed by metagenomics and culture.</title>
        <authorList>
            <person name="Gilroy R."/>
            <person name="Ravi A."/>
            <person name="Getino M."/>
            <person name="Pursley I."/>
            <person name="Horton D.L."/>
            <person name="Alikhan N.F."/>
            <person name="Baker D."/>
            <person name="Gharbi K."/>
            <person name="Hall N."/>
            <person name="Watson M."/>
            <person name="Adriaenssens E.M."/>
            <person name="Foster-Nyarko E."/>
            <person name="Jarju S."/>
            <person name="Secka A."/>
            <person name="Antonio M."/>
            <person name="Oren A."/>
            <person name="Chaudhuri R.R."/>
            <person name="La Ragione R."/>
            <person name="Hildebrand F."/>
            <person name="Pallen M.J."/>
        </authorList>
    </citation>
    <scope>NUCLEOTIDE SEQUENCE</scope>
    <source>
        <strain evidence="11">B1-3475</strain>
    </source>
</reference>
<feature type="domain" description="Right handed beta helix" evidence="8">
    <location>
        <begin position="420"/>
        <end position="585"/>
    </location>
</feature>
<dbReference type="Gene3D" id="2.160.20.10">
    <property type="entry name" value="Single-stranded right-handed beta-helix, Pectin lyase-like"/>
    <property type="match status" value="2"/>
</dbReference>
<feature type="signal peptide" evidence="7">
    <location>
        <begin position="1"/>
        <end position="22"/>
    </location>
</feature>
<evidence type="ECO:0000313" key="11">
    <source>
        <dbReference type="EMBL" id="MBO8455406.1"/>
    </source>
</evidence>
<evidence type="ECO:0000256" key="5">
    <source>
        <dbReference type="ARBA" id="ARBA00022801"/>
    </source>
</evidence>
<dbReference type="InterPro" id="IPR039448">
    <property type="entry name" value="Beta_helix"/>
</dbReference>
<dbReference type="InterPro" id="IPR056441">
    <property type="entry name" value="Beta-barrel_GLAA-B_II"/>
</dbReference>
<comment type="caution">
    <text evidence="11">The sequence shown here is derived from an EMBL/GenBank/DDBJ whole genome shotgun (WGS) entry which is preliminary data.</text>
</comment>
<evidence type="ECO:0000256" key="3">
    <source>
        <dbReference type="ARBA" id="ARBA00022729"/>
    </source>
</evidence>
<dbReference type="Pfam" id="PF13229">
    <property type="entry name" value="Beta_helix"/>
    <property type="match status" value="1"/>
</dbReference>
<dbReference type="Pfam" id="PF23763">
    <property type="entry name" value="Beta-barrel_GLAA-B_I"/>
    <property type="match status" value="1"/>
</dbReference>
<dbReference type="Proteomes" id="UP000823617">
    <property type="component" value="Unassembled WGS sequence"/>
</dbReference>
<proteinExistence type="predicted"/>
<keyword evidence="6" id="KW-0326">Glycosidase</keyword>
<keyword evidence="4" id="KW-0677">Repeat</keyword>
<keyword evidence="3 7" id="KW-0732">Signal</keyword>
<evidence type="ECO:0000259" key="9">
    <source>
        <dbReference type="Pfam" id="PF23763"/>
    </source>
</evidence>
<comment type="catalytic activity">
    <reaction evidence="2">
        <text>Hydrolysis of terminal, non-reducing branched (1-&gt;3)-alpha-D-galactosidic residues, producing free D-galactose.</text>
        <dbReference type="EC" id="3.2.1.n1"/>
    </reaction>
</comment>
<evidence type="ECO:0000256" key="6">
    <source>
        <dbReference type="ARBA" id="ARBA00023295"/>
    </source>
</evidence>
<evidence type="ECO:0000259" key="8">
    <source>
        <dbReference type="Pfam" id="PF13229"/>
    </source>
</evidence>